<dbReference type="Proteomes" id="UP000281521">
    <property type="component" value="Unassembled WGS sequence"/>
</dbReference>
<accession>A0A3P5DUH6</accession>
<reference evidence="1 2" key="1">
    <citation type="submission" date="2018-10" db="EMBL/GenBank/DDBJ databases">
        <authorList>
            <person name="Noll B N."/>
        </authorList>
    </citation>
    <scope>NUCLEOTIDE SEQUENCE [LARGE SCALE GENOMIC DNA]</scope>
    <source>
        <strain evidence="1">Ecoli022</strain>
    </source>
</reference>
<protein>
    <submittedName>
        <fullName evidence="1">Uncharacterized protein</fullName>
    </submittedName>
</protein>
<dbReference type="AlphaFoldDB" id="A0A3P5DUH6"/>
<gene>
    <name evidence="1" type="ORF">BANRA_03504</name>
</gene>
<dbReference type="EMBL" id="UWXJ01000001">
    <property type="protein sequence ID" value="VCY84816.1"/>
    <property type="molecule type" value="Genomic_DNA"/>
</dbReference>
<organism evidence="1 2">
    <name type="scientific">Escherichia coli</name>
    <dbReference type="NCBI Taxonomy" id="562"/>
    <lineage>
        <taxon>Bacteria</taxon>
        <taxon>Pseudomonadati</taxon>
        <taxon>Pseudomonadota</taxon>
        <taxon>Gammaproteobacteria</taxon>
        <taxon>Enterobacterales</taxon>
        <taxon>Enterobacteriaceae</taxon>
        <taxon>Escherichia</taxon>
    </lineage>
</organism>
<sequence length="100" mass="10714">MGGPAKAGPSLLRCHYFSMITKAIHTSTTAIGHRPKLPSAAIKPVTAITRADSRSEPFLKVSIDTSVRVFAGLLESWGQKFRPVALSCSQVNGCYDPTVL</sequence>
<evidence type="ECO:0000313" key="2">
    <source>
        <dbReference type="Proteomes" id="UP000281521"/>
    </source>
</evidence>
<name>A0A3P5DUH6_ECOLX</name>
<evidence type="ECO:0000313" key="1">
    <source>
        <dbReference type="EMBL" id="VCY84816.1"/>
    </source>
</evidence>
<proteinExistence type="predicted"/>